<dbReference type="RefSeq" id="WP_369777033.1">
    <property type="nucleotide sequence ID" value="NZ_CP165727.1"/>
</dbReference>
<dbReference type="AlphaFoldDB" id="A0AB39Y063"/>
<dbReference type="EMBL" id="CP165727">
    <property type="protein sequence ID" value="XDV62466.1"/>
    <property type="molecule type" value="Genomic_DNA"/>
</dbReference>
<protein>
    <submittedName>
        <fullName evidence="1">Uncharacterized protein</fullName>
    </submittedName>
</protein>
<organism evidence="1">
    <name type="scientific">Streptomyces sp. R33</name>
    <dbReference type="NCBI Taxonomy" id="3238629"/>
    <lineage>
        <taxon>Bacteria</taxon>
        <taxon>Bacillati</taxon>
        <taxon>Actinomycetota</taxon>
        <taxon>Actinomycetes</taxon>
        <taxon>Kitasatosporales</taxon>
        <taxon>Streptomycetaceae</taxon>
        <taxon>Streptomyces</taxon>
    </lineage>
</organism>
<reference evidence="1" key="1">
    <citation type="submission" date="2024-08" db="EMBL/GenBank/DDBJ databases">
        <authorList>
            <person name="Yu S.T."/>
        </authorList>
    </citation>
    <scope>NUCLEOTIDE SEQUENCE</scope>
    <source>
        <strain evidence="1">R33</strain>
    </source>
</reference>
<name>A0AB39Y063_9ACTN</name>
<proteinExistence type="predicted"/>
<sequence>MAGNVEALLGACQPCREDHAAAAKQRALLSEPGATEELARVLLTHAEPTDGLTYPGFTMGGTTDLDLADAALLGAVVDEKASPPAVRYDGMRASFEYDDPAMGTGLAWEGVYARS</sequence>
<evidence type="ECO:0000313" key="1">
    <source>
        <dbReference type="EMBL" id="XDV62466.1"/>
    </source>
</evidence>
<accession>A0AB39Y063</accession>
<gene>
    <name evidence="1" type="ORF">AB5J51_05735</name>
</gene>